<dbReference type="EMBL" id="MN740355">
    <property type="protein sequence ID" value="QHU02266.1"/>
    <property type="molecule type" value="Genomic_DNA"/>
</dbReference>
<evidence type="ECO:0008006" key="2">
    <source>
        <dbReference type="Google" id="ProtNLM"/>
    </source>
</evidence>
<evidence type="ECO:0000313" key="1">
    <source>
        <dbReference type="EMBL" id="QHU02266.1"/>
    </source>
</evidence>
<proteinExistence type="predicted"/>
<sequence length="290" mass="34712">MDDFDLDIDNYGLEDILNLFHLDYKFEKDCMKKAKVMALKTHPDKSGLGKDFFLFFMKAYKMLEAIYEYRYKKEQCVKKQEYTPEENTENKELLKKLDGKSAKEFNNWFNKMFEEVRVKDEDVDSGYGSWFKSNEDINEEKIEGLGQMQEAIERRKKETKALVKHNGIRELRAGGGYGLSRQKPQEYCSDIFSNLQYEDLKKAHTETVVPVTIEDYEAKPKFDSVEKYVRYREQHRPDMVSLEQSRQMMKDRNMKNDKTNTERAFRLIKRDEEISQSNKKWWSHLKQLEN</sequence>
<organism evidence="1">
    <name type="scientific">viral metagenome</name>
    <dbReference type="NCBI Taxonomy" id="1070528"/>
    <lineage>
        <taxon>unclassified sequences</taxon>
        <taxon>metagenomes</taxon>
        <taxon>organismal metagenomes</taxon>
    </lineage>
</organism>
<accession>A0A6C0JC37</accession>
<protein>
    <recommendedName>
        <fullName evidence="2">J domain-containing protein</fullName>
    </recommendedName>
</protein>
<dbReference type="AlphaFoldDB" id="A0A6C0JC37"/>
<name>A0A6C0JC37_9ZZZZ</name>
<reference evidence="1" key="1">
    <citation type="journal article" date="2020" name="Nature">
        <title>Giant virus diversity and host interactions through global metagenomics.</title>
        <authorList>
            <person name="Schulz F."/>
            <person name="Roux S."/>
            <person name="Paez-Espino D."/>
            <person name="Jungbluth S."/>
            <person name="Walsh D.A."/>
            <person name="Denef V.J."/>
            <person name="McMahon K.D."/>
            <person name="Konstantinidis K.T."/>
            <person name="Eloe-Fadrosh E.A."/>
            <person name="Kyrpides N.C."/>
            <person name="Woyke T."/>
        </authorList>
    </citation>
    <scope>NUCLEOTIDE SEQUENCE</scope>
    <source>
        <strain evidence="1">GVMAG-M-3300025880-75</strain>
    </source>
</reference>